<dbReference type="PaxDb" id="3218-PP1S368_42V6.1"/>
<dbReference type="Gramene" id="Pp3c20_15000V3.1">
    <property type="protein sequence ID" value="PAC:32946636.CDS.1"/>
    <property type="gene ID" value="Pp3c20_15000"/>
</dbReference>
<keyword evidence="5" id="KW-1185">Reference proteome</keyword>
<evidence type="ECO:0000313" key="3">
    <source>
        <dbReference type="EMBL" id="PNR33193.1"/>
    </source>
</evidence>
<feature type="coiled-coil region" evidence="1">
    <location>
        <begin position="34"/>
        <end position="102"/>
    </location>
</feature>
<reference evidence="3 5" key="1">
    <citation type="journal article" date="2008" name="Science">
        <title>The Physcomitrella genome reveals evolutionary insights into the conquest of land by plants.</title>
        <authorList>
            <person name="Rensing S."/>
            <person name="Lang D."/>
            <person name="Zimmer A."/>
            <person name="Terry A."/>
            <person name="Salamov A."/>
            <person name="Shapiro H."/>
            <person name="Nishiyama T."/>
            <person name="Perroud P.-F."/>
            <person name="Lindquist E."/>
            <person name="Kamisugi Y."/>
            <person name="Tanahashi T."/>
            <person name="Sakakibara K."/>
            <person name="Fujita T."/>
            <person name="Oishi K."/>
            <person name="Shin-I T."/>
            <person name="Kuroki Y."/>
            <person name="Toyoda A."/>
            <person name="Suzuki Y."/>
            <person name="Hashimoto A."/>
            <person name="Yamaguchi K."/>
            <person name="Sugano A."/>
            <person name="Kohara Y."/>
            <person name="Fujiyama A."/>
            <person name="Anterola A."/>
            <person name="Aoki S."/>
            <person name="Ashton N."/>
            <person name="Barbazuk W.B."/>
            <person name="Barker E."/>
            <person name="Bennetzen J."/>
            <person name="Bezanilla M."/>
            <person name="Blankenship R."/>
            <person name="Cho S.H."/>
            <person name="Dutcher S."/>
            <person name="Estelle M."/>
            <person name="Fawcett J.A."/>
            <person name="Gundlach H."/>
            <person name="Hanada K."/>
            <person name="Heyl A."/>
            <person name="Hicks K.A."/>
            <person name="Hugh J."/>
            <person name="Lohr M."/>
            <person name="Mayer K."/>
            <person name="Melkozernov A."/>
            <person name="Murata T."/>
            <person name="Nelson D."/>
            <person name="Pils B."/>
            <person name="Prigge M."/>
            <person name="Reiss B."/>
            <person name="Renner T."/>
            <person name="Rombauts S."/>
            <person name="Rushton P."/>
            <person name="Sanderfoot A."/>
            <person name="Schween G."/>
            <person name="Shiu S.-H."/>
            <person name="Stueber K."/>
            <person name="Theodoulou F.L."/>
            <person name="Tu H."/>
            <person name="Van de Peer Y."/>
            <person name="Verrier P.J."/>
            <person name="Waters E."/>
            <person name="Wood A."/>
            <person name="Yang L."/>
            <person name="Cove D."/>
            <person name="Cuming A."/>
            <person name="Hasebe M."/>
            <person name="Lucas S."/>
            <person name="Mishler D.B."/>
            <person name="Reski R."/>
            <person name="Grigoriev I."/>
            <person name="Quatrano R.S."/>
            <person name="Boore J.L."/>
        </authorList>
    </citation>
    <scope>NUCLEOTIDE SEQUENCE [LARGE SCALE GENOMIC DNA]</scope>
    <source>
        <strain evidence="4 5">cv. Gransden 2004</strain>
    </source>
</reference>
<name>A0A2K1IV87_PHYPA</name>
<evidence type="ECO:0000256" key="2">
    <source>
        <dbReference type="SAM" id="MobiDB-lite"/>
    </source>
</evidence>
<evidence type="ECO:0000313" key="5">
    <source>
        <dbReference type="Proteomes" id="UP000006727"/>
    </source>
</evidence>
<dbReference type="EMBL" id="ABEU02000020">
    <property type="protein sequence ID" value="PNR33193.1"/>
    <property type="molecule type" value="Genomic_DNA"/>
</dbReference>
<evidence type="ECO:0000256" key="1">
    <source>
        <dbReference type="SAM" id="Coils"/>
    </source>
</evidence>
<reference evidence="3 5" key="2">
    <citation type="journal article" date="2018" name="Plant J.">
        <title>The Physcomitrella patens chromosome-scale assembly reveals moss genome structure and evolution.</title>
        <authorList>
            <person name="Lang D."/>
            <person name="Ullrich K.K."/>
            <person name="Murat F."/>
            <person name="Fuchs J."/>
            <person name="Jenkins J."/>
            <person name="Haas F.B."/>
            <person name="Piednoel M."/>
            <person name="Gundlach H."/>
            <person name="Van Bel M."/>
            <person name="Meyberg R."/>
            <person name="Vives C."/>
            <person name="Morata J."/>
            <person name="Symeonidi A."/>
            <person name="Hiss M."/>
            <person name="Muchero W."/>
            <person name="Kamisugi Y."/>
            <person name="Saleh O."/>
            <person name="Blanc G."/>
            <person name="Decker E.L."/>
            <person name="van Gessel N."/>
            <person name="Grimwood J."/>
            <person name="Hayes R.D."/>
            <person name="Graham S.W."/>
            <person name="Gunter L.E."/>
            <person name="McDaniel S.F."/>
            <person name="Hoernstein S.N.W."/>
            <person name="Larsson A."/>
            <person name="Li F.W."/>
            <person name="Perroud P.F."/>
            <person name="Phillips J."/>
            <person name="Ranjan P."/>
            <person name="Rokshar D.S."/>
            <person name="Rothfels C.J."/>
            <person name="Schneider L."/>
            <person name="Shu S."/>
            <person name="Stevenson D.W."/>
            <person name="Thummler F."/>
            <person name="Tillich M."/>
            <person name="Villarreal Aguilar J.C."/>
            <person name="Widiez T."/>
            <person name="Wong G.K."/>
            <person name="Wymore A."/>
            <person name="Zhang Y."/>
            <person name="Zimmer A.D."/>
            <person name="Quatrano R.S."/>
            <person name="Mayer K.F.X."/>
            <person name="Goodstein D."/>
            <person name="Casacuberta J.M."/>
            <person name="Vandepoele K."/>
            <person name="Reski R."/>
            <person name="Cuming A.C."/>
            <person name="Tuskan G.A."/>
            <person name="Maumus F."/>
            <person name="Salse J."/>
            <person name="Schmutz J."/>
            <person name="Rensing S.A."/>
        </authorList>
    </citation>
    <scope>NUCLEOTIDE SEQUENCE [LARGE SCALE GENOMIC DNA]</scope>
    <source>
        <strain evidence="4 5">cv. Gransden 2004</strain>
    </source>
</reference>
<dbReference type="EnsemblPlants" id="Pp3c20_15000V3.2">
    <property type="protein sequence ID" value="PAC:32946637.CDS.1"/>
    <property type="gene ID" value="Pp3c20_15000"/>
</dbReference>
<keyword evidence="1" id="KW-0175">Coiled coil</keyword>
<accession>A0A2K1IV87</accession>
<evidence type="ECO:0008006" key="6">
    <source>
        <dbReference type="Google" id="ProtNLM"/>
    </source>
</evidence>
<dbReference type="AlphaFoldDB" id="A0A2K1IV87"/>
<protein>
    <recommendedName>
        <fullName evidence="6">Rx N-terminal domain-containing protein</fullName>
    </recommendedName>
</protein>
<gene>
    <name evidence="4" type="primary">LOC112273105</name>
    <name evidence="3" type="ORF">PHYPA_025136</name>
</gene>
<proteinExistence type="predicted"/>
<reference evidence="4" key="3">
    <citation type="submission" date="2020-12" db="UniProtKB">
        <authorList>
            <consortium name="EnsemblPlants"/>
        </authorList>
    </citation>
    <scope>IDENTIFICATION</scope>
</reference>
<dbReference type="Proteomes" id="UP000006727">
    <property type="component" value="Chromosome 20"/>
</dbReference>
<feature type="region of interest" description="Disordered" evidence="2">
    <location>
        <begin position="181"/>
        <end position="215"/>
    </location>
</feature>
<dbReference type="EnsemblPlants" id="Pp3c20_15000V3.1">
    <property type="protein sequence ID" value="PAC:32946636.CDS.1"/>
    <property type="gene ID" value="Pp3c20_15000"/>
</dbReference>
<sequence length="231" mass="26175">MATEDRSVELVTGTLLSILLTEIFKALKDGTMAYSRCRKECEALQNELLFIQQDVDLIEARLLRLSSLHADSDDLKMAQNWLNNLYGEMEKAKKHIEKFNNRKVPWRPPGLLENLKASSARITTIAANRAGLYMQLPHIIPGEGMYPPASPAHAYNWGSSHHAQQSHHNYFNNSYYATTSSQPEHHHVSGGMHQNYYPQHGEYHTSAPHPPPGTPHGHNFGYVHWPHYCGS</sequence>
<evidence type="ECO:0000313" key="4">
    <source>
        <dbReference type="EnsemblPlants" id="PAC:32946636.CDS.1"/>
    </source>
</evidence>
<organism evidence="3">
    <name type="scientific">Physcomitrium patens</name>
    <name type="common">Spreading-leaved earth moss</name>
    <name type="synonym">Physcomitrella patens</name>
    <dbReference type="NCBI Taxonomy" id="3218"/>
    <lineage>
        <taxon>Eukaryota</taxon>
        <taxon>Viridiplantae</taxon>
        <taxon>Streptophyta</taxon>
        <taxon>Embryophyta</taxon>
        <taxon>Bryophyta</taxon>
        <taxon>Bryophytina</taxon>
        <taxon>Bryopsida</taxon>
        <taxon>Funariidae</taxon>
        <taxon>Funariales</taxon>
        <taxon>Funariaceae</taxon>
        <taxon>Physcomitrium</taxon>
    </lineage>
</organism>
<dbReference type="Gramene" id="Pp3c20_15000V3.2">
    <property type="protein sequence ID" value="PAC:32946637.CDS.1"/>
    <property type="gene ID" value="Pp3c20_15000"/>
</dbReference>